<sequence length="237" mass="27456">MPFAPVRKQQISDLVFEQLRESIYRGELKIGERLPSERELAEIMRVSRSSIRKAISRLLDMGYVENRAGLGTFVRLPEARPPHDPFAYMMSPGQSSLDELMEVRIGLECQGVALAAERATEMDITYLELAFAEMHDWQPDQEKAKDADMRFHMGIAYATHNAVHVDLTRRFYDYMFHSINKLHSLLYEKNKNLGIIDQQHFKILDAIKCRDGESASRYMLQHITFLRGFLKEISTNN</sequence>
<dbReference type="OrthoDB" id="5343675at2"/>
<dbReference type="SMART" id="SM00895">
    <property type="entry name" value="FCD"/>
    <property type="match status" value="1"/>
</dbReference>
<dbReference type="GO" id="GO:0003700">
    <property type="term" value="F:DNA-binding transcription factor activity"/>
    <property type="evidence" value="ECO:0007669"/>
    <property type="project" value="InterPro"/>
</dbReference>
<dbReference type="SUPFAM" id="SSF46785">
    <property type="entry name" value="Winged helix' DNA-binding domain"/>
    <property type="match status" value="1"/>
</dbReference>
<evidence type="ECO:0000256" key="3">
    <source>
        <dbReference type="ARBA" id="ARBA00023163"/>
    </source>
</evidence>
<evidence type="ECO:0000313" key="6">
    <source>
        <dbReference type="Proteomes" id="UP000184603"/>
    </source>
</evidence>
<keyword evidence="2" id="KW-0238">DNA-binding</keyword>
<reference evidence="5 6" key="1">
    <citation type="submission" date="2016-12" db="EMBL/GenBank/DDBJ databases">
        <authorList>
            <person name="Song W.-J."/>
            <person name="Kurnit D.M."/>
        </authorList>
    </citation>
    <scope>NUCLEOTIDE SEQUENCE [LARGE SCALE GENOMIC DNA]</scope>
    <source>
        <strain evidence="5 6">DSM 18488</strain>
    </source>
</reference>
<dbReference type="SUPFAM" id="SSF48008">
    <property type="entry name" value="GntR ligand-binding domain-like"/>
    <property type="match status" value="1"/>
</dbReference>
<dbReference type="RefSeq" id="WP_073612775.1">
    <property type="nucleotide sequence ID" value="NZ_FRFE01000005.1"/>
</dbReference>
<dbReference type="PANTHER" id="PTHR43537:SF5">
    <property type="entry name" value="UXU OPERON TRANSCRIPTIONAL REGULATOR"/>
    <property type="match status" value="1"/>
</dbReference>
<feature type="domain" description="HTH gntR-type" evidence="4">
    <location>
        <begin position="9"/>
        <end position="77"/>
    </location>
</feature>
<protein>
    <submittedName>
        <fullName evidence="5">Transcriptional regulator, GntR family</fullName>
    </submittedName>
</protein>
<dbReference type="PANTHER" id="PTHR43537">
    <property type="entry name" value="TRANSCRIPTIONAL REGULATOR, GNTR FAMILY"/>
    <property type="match status" value="1"/>
</dbReference>
<dbReference type="InterPro" id="IPR036388">
    <property type="entry name" value="WH-like_DNA-bd_sf"/>
</dbReference>
<dbReference type="PRINTS" id="PR00035">
    <property type="entry name" value="HTHGNTR"/>
</dbReference>
<dbReference type="Gene3D" id="1.10.10.10">
    <property type="entry name" value="Winged helix-like DNA-binding domain superfamily/Winged helix DNA-binding domain"/>
    <property type="match status" value="1"/>
</dbReference>
<evidence type="ECO:0000256" key="2">
    <source>
        <dbReference type="ARBA" id="ARBA00023125"/>
    </source>
</evidence>
<proteinExistence type="predicted"/>
<dbReference type="CDD" id="cd07377">
    <property type="entry name" value="WHTH_GntR"/>
    <property type="match status" value="1"/>
</dbReference>
<dbReference type="Gene3D" id="1.20.120.530">
    <property type="entry name" value="GntR ligand-binding domain-like"/>
    <property type="match status" value="1"/>
</dbReference>
<organism evidence="5 6">
    <name type="scientific">Desulfopila aestuarii DSM 18488</name>
    <dbReference type="NCBI Taxonomy" id="1121416"/>
    <lineage>
        <taxon>Bacteria</taxon>
        <taxon>Pseudomonadati</taxon>
        <taxon>Thermodesulfobacteriota</taxon>
        <taxon>Desulfobulbia</taxon>
        <taxon>Desulfobulbales</taxon>
        <taxon>Desulfocapsaceae</taxon>
        <taxon>Desulfopila</taxon>
    </lineage>
</organism>
<evidence type="ECO:0000259" key="4">
    <source>
        <dbReference type="PROSITE" id="PS50949"/>
    </source>
</evidence>
<dbReference type="InterPro" id="IPR008920">
    <property type="entry name" value="TF_FadR/GntR_C"/>
</dbReference>
<dbReference type="STRING" id="1121416.SAMN02745220_01441"/>
<keyword evidence="6" id="KW-1185">Reference proteome</keyword>
<dbReference type="AlphaFoldDB" id="A0A1M7Y382"/>
<keyword evidence="3" id="KW-0804">Transcription</keyword>
<dbReference type="EMBL" id="FRFE01000005">
    <property type="protein sequence ID" value="SHO46354.1"/>
    <property type="molecule type" value="Genomic_DNA"/>
</dbReference>
<accession>A0A1M7Y382</accession>
<name>A0A1M7Y382_9BACT</name>
<dbReference type="GO" id="GO:0003677">
    <property type="term" value="F:DNA binding"/>
    <property type="evidence" value="ECO:0007669"/>
    <property type="project" value="UniProtKB-KW"/>
</dbReference>
<dbReference type="PROSITE" id="PS50949">
    <property type="entry name" value="HTH_GNTR"/>
    <property type="match status" value="1"/>
</dbReference>
<dbReference type="Pfam" id="PF07729">
    <property type="entry name" value="FCD"/>
    <property type="match status" value="1"/>
</dbReference>
<gene>
    <name evidence="5" type="ORF">SAMN02745220_01441</name>
</gene>
<keyword evidence="1" id="KW-0805">Transcription regulation</keyword>
<evidence type="ECO:0000256" key="1">
    <source>
        <dbReference type="ARBA" id="ARBA00023015"/>
    </source>
</evidence>
<dbReference type="InterPro" id="IPR000524">
    <property type="entry name" value="Tscrpt_reg_HTH_GntR"/>
</dbReference>
<dbReference type="SMART" id="SM00345">
    <property type="entry name" value="HTH_GNTR"/>
    <property type="match status" value="1"/>
</dbReference>
<evidence type="ECO:0000313" key="5">
    <source>
        <dbReference type="EMBL" id="SHO46354.1"/>
    </source>
</evidence>
<dbReference type="InterPro" id="IPR036390">
    <property type="entry name" value="WH_DNA-bd_sf"/>
</dbReference>
<dbReference type="InterPro" id="IPR011711">
    <property type="entry name" value="GntR_C"/>
</dbReference>
<dbReference type="Pfam" id="PF00392">
    <property type="entry name" value="GntR"/>
    <property type="match status" value="1"/>
</dbReference>
<dbReference type="Proteomes" id="UP000184603">
    <property type="component" value="Unassembled WGS sequence"/>
</dbReference>